<proteinExistence type="predicted"/>
<dbReference type="AlphaFoldDB" id="Q3LW33"/>
<reference evidence="1 2" key="1">
    <citation type="journal article" date="2006" name="Proc. Natl. Acad. Sci. U.S.A.">
        <title>Complete nucleotide sequence of the chlorarachniophyte nucleomorph: nature's smallest nucleus.</title>
        <authorList>
            <person name="Gilson P.R."/>
            <person name="Su V."/>
            <person name="Slamovits C.H."/>
            <person name="Reith M.E."/>
            <person name="Keeling P.J."/>
            <person name="McFadden G.I."/>
        </authorList>
    </citation>
    <scope>NUCLEOTIDE SEQUENCE [LARGE SCALE GENOMIC DNA]</scope>
    <source>
        <strain evidence="2">CCMP621</strain>
    </source>
</reference>
<keyword evidence="1" id="KW-0542">Nucleomorph</keyword>
<dbReference type="EMBL" id="DQ158857">
    <property type="protein sequence ID" value="ABA27332.1"/>
    <property type="molecule type" value="Genomic_DNA"/>
</dbReference>
<organism evidence="1 2">
    <name type="scientific">Bigelowiella natans</name>
    <name type="common">Pedinomonas minutissima</name>
    <name type="synonym">Chlorarachnion sp. (strain CCMP621)</name>
    <dbReference type="NCBI Taxonomy" id="227086"/>
    <lineage>
        <taxon>Eukaryota</taxon>
        <taxon>Sar</taxon>
        <taxon>Rhizaria</taxon>
        <taxon>Cercozoa</taxon>
        <taxon>Chlorarachniophyceae</taxon>
        <taxon>Bigelowiella</taxon>
    </lineage>
</organism>
<sequence>MVTYIKENTSSKLKSLNNLLFFIDKIKKNLVYYKAFKNILFLISGNLIITLELSQSSLSYTQSLELIKINKLNIKKHHKNFNYIVVQSKIDSIVYYVNTDHAKKYFFKKKIICTAVSKKKKITFYLGLQKFQLISFDPTNGKINYSINTK</sequence>
<evidence type="ECO:0000313" key="1">
    <source>
        <dbReference type="EMBL" id="ABA27332.1"/>
    </source>
</evidence>
<dbReference type="GeneID" id="5788410"/>
<geneLocation type="nucleomorph" evidence="1"/>
<protein>
    <submittedName>
        <fullName evidence="1">Uncharacterized protein</fullName>
    </submittedName>
</protein>
<evidence type="ECO:0000313" key="2">
    <source>
        <dbReference type="Proteomes" id="UP000243425"/>
    </source>
</evidence>
<dbReference type="RefSeq" id="XP_001712944.1">
    <property type="nucleotide sequence ID" value="XM_001712892.1"/>
</dbReference>
<name>Q3LW33_BIGNA</name>
<dbReference type="Proteomes" id="UP000243425">
    <property type="component" value="Nucleomorph 2"/>
</dbReference>
<accession>Q3LW33</accession>